<dbReference type="SUPFAM" id="SSF161070">
    <property type="entry name" value="SNF-like"/>
    <property type="match status" value="1"/>
</dbReference>
<name>A0A3B0S733_9ZZZZ</name>
<dbReference type="PROSITE" id="PS50267">
    <property type="entry name" value="NA_NEUROTRAN_SYMP_3"/>
    <property type="match status" value="1"/>
</dbReference>
<feature type="transmembrane region" description="Helical" evidence="6">
    <location>
        <begin position="247"/>
        <end position="268"/>
    </location>
</feature>
<dbReference type="InterPro" id="IPR000175">
    <property type="entry name" value="Na/ntran_symport"/>
</dbReference>
<feature type="transmembrane region" description="Helical" evidence="6">
    <location>
        <begin position="95"/>
        <end position="122"/>
    </location>
</feature>
<evidence type="ECO:0000256" key="1">
    <source>
        <dbReference type="ARBA" id="ARBA00004141"/>
    </source>
</evidence>
<dbReference type="PRINTS" id="PR00176">
    <property type="entry name" value="NANEUSMPORT"/>
</dbReference>
<evidence type="ECO:0000256" key="6">
    <source>
        <dbReference type="SAM" id="Phobius"/>
    </source>
</evidence>
<feature type="transmembrane region" description="Helical" evidence="6">
    <location>
        <begin position="43"/>
        <end position="62"/>
    </location>
</feature>
<dbReference type="GO" id="GO:0016020">
    <property type="term" value="C:membrane"/>
    <property type="evidence" value="ECO:0007669"/>
    <property type="project" value="UniProtKB-SubCell"/>
</dbReference>
<keyword evidence="2" id="KW-0813">Transport</keyword>
<reference evidence="7" key="1">
    <citation type="submission" date="2018-06" db="EMBL/GenBank/DDBJ databases">
        <authorList>
            <person name="Zhirakovskaya E."/>
        </authorList>
    </citation>
    <scope>NUCLEOTIDE SEQUENCE</scope>
</reference>
<proteinExistence type="predicted"/>
<comment type="subcellular location">
    <subcellularLocation>
        <location evidence="1">Membrane</location>
        <topology evidence="1">Multi-pass membrane protein</topology>
    </subcellularLocation>
</comment>
<keyword evidence="4 6" id="KW-1133">Transmembrane helix</keyword>
<protein>
    <submittedName>
        <fullName evidence="7">Sodium-dependent transporter, SNF family</fullName>
    </submittedName>
</protein>
<evidence type="ECO:0000313" key="7">
    <source>
        <dbReference type="EMBL" id="VAV96646.1"/>
    </source>
</evidence>
<feature type="transmembrane region" description="Helical" evidence="6">
    <location>
        <begin position="331"/>
        <end position="360"/>
    </location>
</feature>
<evidence type="ECO:0000256" key="4">
    <source>
        <dbReference type="ARBA" id="ARBA00022989"/>
    </source>
</evidence>
<keyword evidence="3 6" id="KW-0812">Transmembrane</keyword>
<dbReference type="NCBIfam" id="NF037979">
    <property type="entry name" value="Na_transp"/>
    <property type="match status" value="1"/>
</dbReference>
<dbReference type="EMBL" id="UOEE01000228">
    <property type="protein sequence ID" value="VAV96646.1"/>
    <property type="molecule type" value="Genomic_DNA"/>
</dbReference>
<sequence>MAGSVSQDQWSSRFAFLMAAVGSSVGLGNLWRFSAEAGQNGGGAFIMIYLLCVLLIGIPVLMSEYIIGRAGNANSAIRSVTDIADRSGSSRQWSLLGWIGMIASFLIVSFYCVVAAWVIIYIPKFLFGAFDGQTVVQISEQFAETQKNIWGLSPTNLGVMWAFSAFAALTTWLVARGVNQGIEWAAKVLMPLFFFLLFSLSLYSMWSGFTTPVALADGTSSNGAVQALKFLFAPDFAKVTPEVITRALGQAFFSIGLGSAIMITYGSYLPRSINIPRSAIVVGLTDTAVALIAGLAIFPIVFSHGLNVNSGAGLFFETLPIALSSAPGGKFIGAGFFFLAIFAAVTSSISLLEPFVAWVIEKFQITRKKAAIIMGSIMWVLGLGSIFIGGFMGVLDGKLTGAIMLPLTGLLTVLFVGWKMKKSMVDEEMAGASPLLRSTLFALVRYVAPVFVFVVLVLGIDNTYFGGFLGKMLGMA</sequence>
<keyword evidence="5 6" id="KW-0472">Membrane</keyword>
<dbReference type="PANTHER" id="PTHR42948:SF1">
    <property type="entry name" value="TRANSPORTER"/>
    <property type="match status" value="1"/>
</dbReference>
<dbReference type="InterPro" id="IPR037272">
    <property type="entry name" value="SNS_sf"/>
</dbReference>
<feature type="transmembrane region" description="Helical" evidence="6">
    <location>
        <begin position="280"/>
        <end position="302"/>
    </location>
</feature>
<feature type="transmembrane region" description="Helical" evidence="6">
    <location>
        <begin position="399"/>
        <end position="418"/>
    </location>
</feature>
<feature type="transmembrane region" description="Helical" evidence="6">
    <location>
        <begin position="12"/>
        <end position="31"/>
    </location>
</feature>
<evidence type="ECO:0000256" key="3">
    <source>
        <dbReference type="ARBA" id="ARBA00022692"/>
    </source>
</evidence>
<feature type="transmembrane region" description="Helical" evidence="6">
    <location>
        <begin position="158"/>
        <end position="176"/>
    </location>
</feature>
<evidence type="ECO:0000256" key="2">
    <source>
        <dbReference type="ARBA" id="ARBA00022448"/>
    </source>
</evidence>
<gene>
    <name evidence="7" type="ORF">MNBD_ALPHA06-436</name>
</gene>
<dbReference type="Pfam" id="PF00209">
    <property type="entry name" value="SNF"/>
    <property type="match status" value="2"/>
</dbReference>
<dbReference type="CDD" id="cd10336">
    <property type="entry name" value="SLC6sbd_Tyt1-Like"/>
    <property type="match status" value="1"/>
</dbReference>
<dbReference type="PANTHER" id="PTHR42948">
    <property type="entry name" value="TRANSPORTER"/>
    <property type="match status" value="1"/>
</dbReference>
<dbReference type="InterPro" id="IPR047218">
    <property type="entry name" value="YocR/YhdH-like"/>
</dbReference>
<feature type="transmembrane region" description="Helical" evidence="6">
    <location>
        <begin position="372"/>
        <end position="393"/>
    </location>
</feature>
<feature type="transmembrane region" description="Helical" evidence="6">
    <location>
        <begin position="188"/>
        <end position="206"/>
    </location>
</feature>
<feature type="transmembrane region" description="Helical" evidence="6">
    <location>
        <begin position="439"/>
        <end position="460"/>
    </location>
</feature>
<dbReference type="AlphaFoldDB" id="A0A3B0S733"/>
<evidence type="ECO:0000256" key="5">
    <source>
        <dbReference type="ARBA" id="ARBA00023136"/>
    </source>
</evidence>
<accession>A0A3B0S733</accession>
<organism evidence="7">
    <name type="scientific">hydrothermal vent metagenome</name>
    <dbReference type="NCBI Taxonomy" id="652676"/>
    <lineage>
        <taxon>unclassified sequences</taxon>
        <taxon>metagenomes</taxon>
        <taxon>ecological metagenomes</taxon>
    </lineage>
</organism>